<protein>
    <submittedName>
        <fullName evidence="3">Zinc-ribbon domain-containing protein</fullName>
    </submittedName>
</protein>
<comment type="caution">
    <text evidence="3">The sequence shown here is derived from an EMBL/GenBank/DDBJ whole genome shotgun (WGS) entry which is preliminary data.</text>
</comment>
<evidence type="ECO:0000259" key="2">
    <source>
        <dbReference type="Pfam" id="PF12773"/>
    </source>
</evidence>
<dbReference type="RefSeq" id="WP_221919380.1">
    <property type="nucleotide sequence ID" value="NZ_CP173660.1"/>
</dbReference>
<dbReference type="InterPro" id="IPR025874">
    <property type="entry name" value="DZR"/>
</dbReference>
<name>A0ABS7L4Z5_9FIRM</name>
<feature type="domain" description="DZANK-type" evidence="2">
    <location>
        <begin position="86"/>
        <end position="131"/>
    </location>
</feature>
<keyword evidence="4" id="KW-1185">Reference proteome</keyword>
<reference evidence="3 4" key="1">
    <citation type="journal article" date="2020" name="New Microbes New Infect">
        <title>Sellimonas caecigallum sp. nov., description and genome sequence of a new member of the Sellimonas genus isolated from the cecum of feral chicken.</title>
        <authorList>
            <person name="Wongkuna S."/>
            <person name="Ghimire S."/>
            <person name="Antony L."/>
            <person name="Chankhamhaengdecha S."/>
            <person name="Janvilisri T."/>
            <person name="Scaria J."/>
        </authorList>
    </citation>
    <scope>NUCLEOTIDE SEQUENCE [LARGE SCALE GENOMIC DNA]</scope>
    <source>
        <strain evidence="3 4">SW451</strain>
    </source>
</reference>
<gene>
    <name evidence="3" type="ORF">FLB61_03125</name>
</gene>
<accession>A0ABS7L4Z5</accession>
<proteinExistence type="predicted"/>
<dbReference type="EMBL" id="VIRV01000002">
    <property type="protein sequence ID" value="MBY0758101.1"/>
    <property type="molecule type" value="Genomic_DNA"/>
</dbReference>
<evidence type="ECO:0000256" key="1">
    <source>
        <dbReference type="SAM" id="MobiDB-lite"/>
    </source>
</evidence>
<sequence>MFNFFSHSSSSGRKPNPNQAVDFFQNGGLFGVFRGSSSSDRRRRKGQYQRGYHPNIPPQVGYPNVPPQQGYPQNMQQPNSASSAVCPKCGASVPAGSKFCLSCGAPINTAAFCQNCGKPLPPNAKFCPECGTPRR</sequence>
<evidence type="ECO:0000313" key="3">
    <source>
        <dbReference type="EMBL" id="MBY0758101.1"/>
    </source>
</evidence>
<dbReference type="Pfam" id="PF12773">
    <property type="entry name" value="DZR"/>
    <property type="match status" value="1"/>
</dbReference>
<feature type="compositionally biased region" description="Polar residues" evidence="1">
    <location>
        <begin position="1"/>
        <end position="19"/>
    </location>
</feature>
<feature type="region of interest" description="Disordered" evidence="1">
    <location>
        <begin position="1"/>
        <end position="20"/>
    </location>
</feature>
<feature type="region of interest" description="Disordered" evidence="1">
    <location>
        <begin position="33"/>
        <end position="77"/>
    </location>
</feature>
<dbReference type="Proteomes" id="UP000779049">
    <property type="component" value="Unassembled WGS sequence"/>
</dbReference>
<evidence type="ECO:0000313" key="4">
    <source>
        <dbReference type="Proteomes" id="UP000779049"/>
    </source>
</evidence>
<organism evidence="3 4">
    <name type="scientific">Sellimonas caecigallum</name>
    <dbReference type="NCBI Taxonomy" id="2592333"/>
    <lineage>
        <taxon>Bacteria</taxon>
        <taxon>Bacillati</taxon>
        <taxon>Bacillota</taxon>
        <taxon>Clostridia</taxon>
        <taxon>Lachnospirales</taxon>
        <taxon>Lachnospiraceae</taxon>
        <taxon>Sellimonas</taxon>
    </lineage>
</organism>